<gene>
    <name evidence="1" type="ORF">Glove_259g13</name>
</gene>
<comment type="caution">
    <text evidence="1">The sequence shown here is derived from an EMBL/GenBank/DDBJ whole genome shotgun (WGS) entry which is preliminary data.</text>
</comment>
<organism evidence="1 2">
    <name type="scientific">Diversispora epigaea</name>
    <dbReference type="NCBI Taxonomy" id="1348612"/>
    <lineage>
        <taxon>Eukaryota</taxon>
        <taxon>Fungi</taxon>
        <taxon>Fungi incertae sedis</taxon>
        <taxon>Mucoromycota</taxon>
        <taxon>Glomeromycotina</taxon>
        <taxon>Glomeromycetes</taxon>
        <taxon>Diversisporales</taxon>
        <taxon>Diversisporaceae</taxon>
        <taxon>Diversispora</taxon>
    </lineage>
</organism>
<name>A0A397IC42_9GLOM</name>
<keyword evidence="2" id="KW-1185">Reference proteome</keyword>
<dbReference type="EMBL" id="PQFF01000237">
    <property type="protein sequence ID" value="RHZ71346.1"/>
    <property type="molecule type" value="Genomic_DNA"/>
</dbReference>
<protein>
    <submittedName>
        <fullName evidence="1">Uncharacterized protein</fullName>
    </submittedName>
</protein>
<evidence type="ECO:0000313" key="2">
    <source>
        <dbReference type="Proteomes" id="UP000266861"/>
    </source>
</evidence>
<evidence type="ECO:0000313" key="1">
    <source>
        <dbReference type="EMBL" id="RHZ71346.1"/>
    </source>
</evidence>
<accession>A0A397IC42</accession>
<dbReference type="Proteomes" id="UP000266861">
    <property type="component" value="Unassembled WGS sequence"/>
</dbReference>
<sequence>MCLDEGSVKSFNNFRKDGFFCKTYKVDGVTNGIATVSVDIYDANSNPVKVRSISIETGNQYGSRNDANNHTLIINCENGQKIRTCMDNIIDGIFLVSLLVVMDGVLG</sequence>
<dbReference type="AlphaFoldDB" id="A0A397IC42"/>
<reference evidence="1 2" key="1">
    <citation type="submission" date="2018-08" db="EMBL/GenBank/DDBJ databases">
        <title>Genome and evolution of the arbuscular mycorrhizal fungus Diversispora epigaea (formerly Glomus versiforme) and its bacterial endosymbionts.</title>
        <authorList>
            <person name="Sun X."/>
            <person name="Fei Z."/>
            <person name="Harrison M."/>
        </authorList>
    </citation>
    <scope>NUCLEOTIDE SEQUENCE [LARGE SCALE GENOMIC DNA]</scope>
    <source>
        <strain evidence="1 2">IT104</strain>
    </source>
</reference>
<proteinExistence type="predicted"/>